<evidence type="ECO:0000313" key="2">
    <source>
        <dbReference type="Proteomes" id="UP001433508"/>
    </source>
</evidence>
<organism evidence="1 2">
    <name type="scientific">Lipomyces kononenkoae</name>
    <name type="common">Yeast</name>
    <dbReference type="NCBI Taxonomy" id="34357"/>
    <lineage>
        <taxon>Eukaryota</taxon>
        <taxon>Fungi</taxon>
        <taxon>Dikarya</taxon>
        <taxon>Ascomycota</taxon>
        <taxon>Saccharomycotina</taxon>
        <taxon>Lipomycetes</taxon>
        <taxon>Lipomycetales</taxon>
        <taxon>Lipomycetaceae</taxon>
        <taxon>Lipomyces</taxon>
    </lineage>
</organism>
<proteinExistence type="predicted"/>
<protein>
    <submittedName>
        <fullName evidence="1">Peptidase family M49-domain-containing protein</fullName>
    </submittedName>
</protein>
<dbReference type="EMBL" id="MU971338">
    <property type="protein sequence ID" value="KAK9240734.1"/>
    <property type="molecule type" value="Genomic_DNA"/>
</dbReference>
<name>A0ACC3TBD6_LIPKO</name>
<reference evidence="2" key="1">
    <citation type="journal article" date="2024" name="Front. Bioeng. Biotechnol.">
        <title>Genome-scale model development and genomic sequencing of the oleaginous clade Lipomyces.</title>
        <authorList>
            <person name="Czajka J.J."/>
            <person name="Han Y."/>
            <person name="Kim J."/>
            <person name="Mondo S.J."/>
            <person name="Hofstad B.A."/>
            <person name="Robles A."/>
            <person name="Haridas S."/>
            <person name="Riley R."/>
            <person name="LaButti K."/>
            <person name="Pangilinan J."/>
            <person name="Andreopoulos W."/>
            <person name="Lipzen A."/>
            <person name="Yan J."/>
            <person name="Wang M."/>
            <person name="Ng V."/>
            <person name="Grigoriev I.V."/>
            <person name="Spatafora J.W."/>
            <person name="Magnuson J.K."/>
            <person name="Baker S.E."/>
            <person name="Pomraning K.R."/>
        </authorList>
    </citation>
    <scope>NUCLEOTIDE SEQUENCE [LARGE SCALE GENOMIC DNA]</scope>
    <source>
        <strain evidence="2">CBS 7786</strain>
    </source>
</reference>
<keyword evidence="2" id="KW-1185">Reference proteome</keyword>
<comment type="caution">
    <text evidence="1">The sequence shown here is derived from an EMBL/GenBank/DDBJ whole genome shotgun (WGS) entry which is preliminary data.</text>
</comment>
<dbReference type="Proteomes" id="UP001433508">
    <property type="component" value="Unassembled WGS sequence"/>
</dbReference>
<accession>A0ACC3TBD6</accession>
<gene>
    <name evidence="1" type="ORF">V1525DRAFT_394828</name>
</gene>
<sequence>MPRICATFLPVRWCQGSGGAFDNTKLVSLKPPRLWPTHFYPAAAVGGRRGFAGIIALRKSSGYRRFRYREFSATATTRQKMASQLYADSKAPVSLLTAKVHFENLTQTEKLYAHHFSKAAHYGTRIVLRQVSPESEAIFDFILSFYGAVKASSSATFTSILTGPPYSLSDEDAQNVVEYFSQFLGNLGNYKSFGDVKFIPRVSSSTLAGAVAATGREDLVQALAKVEGAMYGTEPGASVLLGYPENGHVTGYYPAAPSSSSGDDDVITKSEIEAIHDAVGGVYLPENTRIVKESGGDQFVLLVASGVEAPKVIDGGVKTEFAVPAISESAKVTVKFGDHGREMALIAESLGQAGAFAANPTQKAMVDNYVVAFGQGSMQAHKDSQRHWVKDIGPTVETNIGFIETYRDPAGIRGEWEGLIAMVNADRTRTFGALVNSAKKYIDQLPWGKEFEKDVFTPPDFTSLEVMTFAGSGIPAGINIPNYDDIRQTIGFKNVSLGNVLSAKSANEKVPFVKESDLALFEALRGPAFEVQVGIHELLGHGSGKLLSETAPGTFNFAKSSPPVSPIDGKPVSTYYRPGQTWASVFGALSGSYEECRAESVAMYLATDKSLLEIFGHTETSTEAGLADDVIYIAYLTMARAGLVALEYWDPVSRKWGQPHMQARFSILKQFLEYGDGTFVKLTYSDADTFDDLEIDLDRTKILSHGRAAVGTYLQKLHVYKSSGDVVRGTELYQDATTVPAELARFRDVVVRKKMPRRQFVQGNTYVGQDGQIEYREYEESPEGMIKSFVERAV</sequence>
<evidence type="ECO:0000313" key="1">
    <source>
        <dbReference type="EMBL" id="KAK9240734.1"/>
    </source>
</evidence>